<feature type="transmembrane region" description="Helical" evidence="1">
    <location>
        <begin position="65"/>
        <end position="86"/>
    </location>
</feature>
<feature type="transmembrane region" description="Helical" evidence="1">
    <location>
        <begin position="257"/>
        <end position="276"/>
    </location>
</feature>
<dbReference type="AlphaFoldDB" id="A0A2S1R3N7"/>
<evidence type="ECO:0000256" key="1">
    <source>
        <dbReference type="SAM" id="Phobius"/>
    </source>
</evidence>
<feature type="transmembrane region" description="Helical" evidence="1">
    <location>
        <begin position="369"/>
        <end position="389"/>
    </location>
</feature>
<keyword evidence="3" id="KW-1185">Reference proteome</keyword>
<dbReference type="Proteomes" id="UP000244928">
    <property type="component" value="Chromosome"/>
</dbReference>
<keyword evidence="1" id="KW-1133">Transmembrane helix</keyword>
<feature type="transmembrane region" description="Helical" evidence="1">
    <location>
        <begin position="345"/>
        <end position="363"/>
    </location>
</feature>
<evidence type="ECO:0000313" key="3">
    <source>
        <dbReference type="Proteomes" id="UP000244928"/>
    </source>
</evidence>
<evidence type="ECO:0008006" key="4">
    <source>
        <dbReference type="Google" id="ProtNLM"/>
    </source>
</evidence>
<feature type="transmembrane region" description="Helical" evidence="1">
    <location>
        <begin position="223"/>
        <end position="251"/>
    </location>
</feature>
<accession>A0A2S1R3N7</accession>
<keyword evidence="1" id="KW-0812">Transmembrane</keyword>
<name>A0A2S1R3N7_9ACTN</name>
<dbReference type="EMBL" id="CP015449">
    <property type="protein sequence ID" value="AWH90874.1"/>
    <property type="molecule type" value="Genomic_DNA"/>
</dbReference>
<dbReference type="KEGG" id="dlu:A6035_00270"/>
<keyword evidence="1" id="KW-0472">Membrane</keyword>
<organism evidence="2 3">
    <name type="scientific">Dietzia lutea</name>
    <dbReference type="NCBI Taxonomy" id="546160"/>
    <lineage>
        <taxon>Bacteria</taxon>
        <taxon>Bacillati</taxon>
        <taxon>Actinomycetota</taxon>
        <taxon>Actinomycetes</taxon>
        <taxon>Mycobacteriales</taxon>
        <taxon>Dietziaceae</taxon>
        <taxon>Dietzia</taxon>
    </lineage>
</organism>
<sequence length="560" mass="60682">MRAQAIALLCLAGSILLWTVGFAGFDARDMGGYGLLTGFNSAVVAALVLLLGSTLVCIHQSRPGWVVGVHLVTYLALIHGTPAVLYGNVRYAWSFKHLGVVDFIMRTGAVDPGTDVNPIYHNWPGLFAASALVSDLAGEDAARAIAIWAPLGFNLILLVVLRYLFRGMSTRPAVVWTALLIYFTMTWVGQDYFSPQAAVYILYLGAVGLLLRERHGGAARTALFILLVAAMAVTHQITLVIVVMSIVALVVTRQTRGWYLPVIAAVVISAWALTFAHDFTVTNLEDLVSGFGRPLANADATFSKSDGASGSQLVIIWGDRFTVAIAVAFAVLGFRRTRRRGTPQWAAVVLMVVPIAVLVQMSFGGEALLRVFLFSAPFIAFLAAEACAPSGYAGAIDRRRMAMAVAVVILVLPGFLLGYYGKERHNYFTDQEIAAARWVADTARPGSLLVEGDVNYPRQLVGAEKFAYVPIAYEPSVERVLDDPATSLHEWLSDPIYTDGYVMITRSQKIGAEMDGTLPRGALTELEGELVTSPLFTVAHRSRDATVFTLSDYGEEVGRR</sequence>
<proteinExistence type="predicted"/>
<protein>
    <recommendedName>
        <fullName evidence="4">Glycosyltransferase RgtA/B/C/D-like domain-containing protein</fullName>
    </recommendedName>
</protein>
<reference evidence="2 3" key="1">
    <citation type="submission" date="2016-04" db="EMBL/GenBank/DDBJ databases">
        <title>Complete genome sequence of Dietzia lutea YIM 80766T, a strain isolated from desert soil in Egypt.</title>
        <authorList>
            <person name="Zhao J."/>
            <person name="Hu B."/>
            <person name="Geng S."/>
            <person name="Nie Y."/>
            <person name="Tang Y."/>
        </authorList>
    </citation>
    <scope>NUCLEOTIDE SEQUENCE [LARGE SCALE GENOMIC DNA]</scope>
    <source>
        <strain evidence="2 3">YIM 80766</strain>
    </source>
</reference>
<evidence type="ECO:0000313" key="2">
    <source>
        <dbReference type="EMBL" id="AWH90874.1"/>
    </source>
</evidence>
<feature type="transmembrane region" description="Helical" evidence="1">
    <location>
        <begin position="33"/>
        <end position="58"/>
    </location>
</feature>
<feature type="transmembrane region" description="Helical" evidence="1">
    <location>
        <begin position="145"/>
        <end position="165"/>
    </location>
</feature>
<feature type="transmembrane region" description="Helical" evidence="1">
    <location>
        <begin position="172"/>
        <end position="189"/>
    </location>
</feature>
<gene>
    <name evidence="2" type="ORF">A6035_00270</name>
</gene>
<feature type="transmembrane region" description="Helical" evidence="1">
    <location>
        <begin position="401"/>
        <end position="421"/>
    </location>
</feature>